<dbReference type="OrthoDB" id="3773903at2759"/>
<accession>A0A8H7IVL4</accession>
<organism evidence="2 3">
    <name type="scientific">Ascochyta lentis</name>
    <dbReference type="NCBI Taxonomy" id="205686"/>
    <lineage>
        <taxon>Eukaryota</taxon>
        <taxon>Fungi</taxon>
        <taxon>Dikarya</taxon>
        <taxon>Ascomycota</taxon>
        <taxon>Pezizomycotina</taxon>
        <taxon>Dothideomycetes</taxon>
        <taxon>Pleosporomycetidae</taxon>
        <taxon>Pleosporales</taxon>
        <taxon>Pleosporineae</taxon>
        <taxon>Didymellaceae</taxon>
        <taxon>Ascochyta</taxon>
    </lineage>
</organism>
<keyword evidence="3" id="KW-1185">Reference proteome</keyword>
<proteinExistence type="predicted"/>
<reference evidence="2" key="1">
    <citation type="submission" date="2018-12" db="EMBL/GenBank/DDBJ databases">
        <authorList>
            <person name="Syme R.A."/>
            <person name="Farfan-Caceres L."/>
            <person name="Lichtenzveig J."/>
        </authorList>
    </citation>
    <scope>NUCLEOTIDE SEQUENCE</scope>
    <source>
        <strain evidence="2">Al4</strain>
    </source>
</reference>
<gene>
    <name evidence="2" type="ORF">EKO04_011174</name>
</gene>
<feature type="region of interest" description="Disordered" evidence="1">
    <location>
        <begin position="75"/>
        <end position="97"/>
    </location>
</feature>
<evidence type="ECO:0000313" key="2">
    <source>
        <dbReference type="EMBL" id="KAF9690881.1"/>
    </source>
</evidence>
<sequence length="326" mass="36180">MEYNNIVEMLCKPAEDHQKACEAALAQSAPTIDLRANAAEFVPSGVHSPPLSEASFRDDEPTSYYEYVGYSLPYTPPTPPSLRSDAEDSGRTSASSESVSASAFASIDYSRAMHGSDIREWPAADRTALNPSTTLTLRFRTTRGTHNIPVPKLPFIAVSPRIRAALSSDPELERITLFSSNLTPGAIRRMSRWLNSICKTAEAGDVRIPNTSLSWRSALELRMTAMELGMEQYVQHVSAEYLRSLVGRELDFDEARVLVKTARVKDDGLLVGFTNCLAYLVRYHELEKWGEAELAKHLSCAEWISLLEAVQEEGVKVIRRKALGLE</sequence>
<evidence type="ECO:0000256" key="1">
    <source>
        <dbReference type="SAM" id="MobiDB-lite"/>
    </source>
</evidence>
<protein>
    <submittedName>
        <fullName evidence="2">Uncharacterized protein</fullName>
    </submittedName>
</protein>
<evidence type="ECO:0000313" key="3">
    <source>
        <dbReference type="Proteomes" id="UP000651452"/>
    </source>
</evidence>
<dbReference type="AlphaFoldDB" id="A0A8H7IVL4"/>
<dbReference type="Proteomes" id="UP000651452">
    <property type="component" value="Unassembled WGS sequence"/>
</dbReference>
<dbReference type="EMBL" id="RZGK01000022">
    <property type="protein sequence ID" value="KAF9690881.1"/>
    <property type="molecule type" value="Genomic_DNA"/>
</dbReference>
<comment type="caution">
    <text evidence="2">The sequence shown here is derived from an EMBL/GenBank/DDBJ whole genome shotgun (WGS) entry which is preliminary data.</text>
</comment>
<name>A0A8H7IVL4_9PLEO</name>
<reference evidence="2" key="2">
    <citation type="submission" date="2020-09" db="EMBL/GenBank/DDBJ databases">
        <title>Reference genome assembly for Australian Ascochyta lentis isolate Al4.</title>
        <authorList>
            <person name="Lee R.C."/>
            <person name="Farfan-Caceres L.M."/>
            <person name="Debler J.W."/>
            <person name="Williams A.H."/>
            <person name="Henares B.M."/>
        </authorList>
    </citation>
    <scope>NUCLEOTIDE SEQUENCE</scope>
    <source>
        <strain evidence="2">Al4</strain>
    </source>
</reference>